<evidence type="ECO:0000313" key="2">
    <source>
        <dbReference type="EMBL" id="MXV64502.1"/>
    </source>
</evidence>
<sequence length="55" mass="5834">MSTADNESFDSLYHVRKDSSGQPGSVARDDGMDVPRSAVDSEAGEANGFETLIVD</sequence>
<evidence type="ECO:0000256" key="1">
    <source>
        <dbReference type="SAM" id="MobiDB-lite"/>
    </source>
</evidence>
<accession>A0A6B0VUU6</accession>
<dbReference type="EMBL" id="WUYX01000071">
    <property type="protein sequence ID" value="MXV64502.1"/>
    <property type="molecule type" value="Genomic_DNA"/>
</dbReference>
<organism evidence="2 3">
    <name type="scientific">Natronorubrum halalkaliphilum</name>
    <dbReference type="NCBI Taxonomy" id="2691917"/>
    <lineage>
        <taxon>Archaea</taxon>
        <taxon>Methanobacteriati</taxon>
        <taxon>Methanobacteriota</taxon>
        <taxon>Stenosarchaea group</taxon>
        <taxon>Halobacteria</taxon>
        <taxon>Halobacteriales</taxon>
        <taxon>Natrialbaceae</taxon>
        <taxon>Natronorubrum</taxon>
    </lineage>
</organism>
<proteinExistence type="predicted"/>
<keyword evidence="3" id="KW-1185">Reference proteome</keyword>
<feature type="region of interest" description="Disordered" evidence="1">
    <location>
        <begin position="1"/>
        <end position="55"/>
    </location>
</feature>
<gene>
    <name evidence="2" type="ORF">GS429_20995</name>
</gene>
<dbReference type="Proteomes" id="UP000434101">
    <property type="component" value="Unassembled WGS sequence"/>
</dbReference>
<reference evidence="2 3" key="1">
    <citation type="submission" date="2020-01" db="EMBL/GenBank/DDBJ databases">
        <title>Natronorubrum sp. JWXQ-INN 674 isolated from Inner Mongolia Autonomous Region of China.</title>
        <authorList>
            <person name="Xue Q."/>
        </authorList>
    </citation>
    <scope>NUCLEOTIDE SEQUENCE [LARGE SCALE GENOMIC DNA]</scope>
    <source>
        <strain evidence="2 3">JWXQ-INN-674</strain>
    </source>
</reference>
<comment type="caution">
    <text evidence="2">The sequence shown here is derived from an EMBL/GenBank/DDBJ whole genome shotgun (WGS) entry which is preliminary data.</text>
</comment>
<dbReference type="AlphaFoldDB" id="A0A6B0VUU6"/>
<name>A0A6B0VUU6_9EURY</name>
<dbReference type="RefSeq" id="WP_160067862.1">
    <property type="nucleotide sequence ID" value="NZ_WUYX01000071.1"/>
</dbReference>
<protein>
    <submittedName>
        <fullName evidence="2">Uncharacterized protein</fullName>
    </submittedName>
</protein>
<evidence type="ECO:0000313" key="3">
    <source>
        <dbReference type="Proteomes" id="UP000434101"/>
    </source>
</evidence>